<dbReference type="Pfam" id="PF22987">
    <property type="entry name" value="Tudor_KDM3B"/>
    <property type="match status" value="1"/>
</dbReference>
<dbReference type="GO" id="GO:0031490">
    <property type="term" value="F:chromatin DNA binding"/>
    <property type="evidence" value="ECO:0007669"/>
    <property type="project" value="TreeGrafter"/>
</dbReference>
<dbReference type="FunCoup" id="G3WJ42">
    <property type="interactions" value="2444"/>
</dbReference>
<reference evidence="19 20" key="1">
    <citation type="journal article" date="2011" name="Proc. Natl. Acad. Sci. U.S.A.">
        <title>Genetic diversity and population structure of the endangered marsupial Sarcophilus harrisii (Tasmanian devil).</title>
        <authorList>
            <person name="Miller W."/>
            <person name="Hayes V.M."/>
            <person name="Ratan A."/>
            <person name="Petersen D.C."/>
            <person name="Wittekindt N.E."/>
            <person name="Miller J."/>
            <person name="Walenz B."/>
            <person name="Knight J."/>
            <person name="Qi J."/>
            <person name="Zhao F."/>
            <person name="Wang Q."/>
            <person name="Bedoya-Reina O.C."/>
            <person name="Katiyar N."/>
            <person name="Tomsho L.P."/>
            <person name="Kasson L.M."/>
            <person name="Hardie R.A."/>
            <person name="Woodbridge P."/>
            <person name="Tindall E.A."/>
            <person name="Bertelsen M.F."/>
            <person name="Dixon D."/>
            <person name="Pyecroft S."/>
            <person name="Helgen K.M."/>
            <person name="Lesk A.M."/>
            <person name="Pringle T.H."/>
            <person name="Patterson N."/>
            <person name="Zhang Y."/>
            <person name="Kreiss A."/>
            <person name="Woods G.M."/>
            <person name="Jones M.E."/>
            <person name="Schuster S.C."/>
        </authorList>
    </citation>
    <scope>NUCLEOTIDE SEQUENCE [LARGE SCALE GENOMIC DNA]</scope>
</reference>
<evidence type="ECO:0000313" key="20">
    <source>
        <dbReference type="Proteomes" id="UP000007648"/>
    </source>
</evidence>
<name>G3WJ42_SARHA</name>
<keyword evidence="9" id="KW-0560">Oxidoreductase</keyword>
<reference evidence="19" key="3">
    <citation type="submission" date="2025-09" db="UniProtKB">
        <authorList>
            <consortium name="Ensembl"/>
        </authorList>
    </citation>
    <scope>IDENTIFICATION</scope>
</reference>
<dbReference type="Ensembl" id="ENSSHAT00000015574.2">
    <property type="protein sequence ID" value="ENSSHAP00000015447.2"/>
    <property type="gene ID" value="ENSSHAG00000013168.2"/>
</dbReference>
<dbReference type="GO" id="GO:1990830">
    <property type="term" value="P:cellular response to leukemia inhibitory factor"/>
    <property type="evidence" value="ECO:0007669"/>
    <property type="project" value="Ensembl"/>
</dbReference>
<dbReference type="InterPro" id="IPR054504">
    <property type="entry name" value="PWWP_KDM3B"/>
</dbReference>
<dbReference type="GO" id="GO:0050681">
    <property type="term" value="F:nuclear androgen receptor binding"/>
    <property type="evidence" value="ECO:0007669"/>
    <property type="project" value="Ensembl"/>
</dbReference>
<dbReference type="InterPro" id="IPR003347">
    <property type="entry name" value="JmjC_dom"/>
</dbReference>
<dbReference type="GO" id="GO:0046293">
    <property type="term" value="P:formaldehyde biosynthetic process"/>
    <property type="evidence" value="ECO:0007669"/>
    <property type="project" value="Ensembl"/>
</dbReference>
<evidence type="ECO:0000256" key="8">
    <source>
        <dbReference type="ARBA" id="ARBA00022964"/>
    </source>
</evidence>
<keyword evidence="6" id="KW-0862">Zinc</keyword>
<comment type="subcellular location">
    <subcellularLocation>
        <location evidence="2">Cytoplasm</location>
    </subcellularLocation>
    <subcellularLocation>
        <location evidence="1 16">Nucleus</location>
    </subcellularLocation>
</comment>
<keyword evidence="11" id="KW-0805">Transcription regulation</keyword>
<dbReference type="GO" id="GO:0001673">
    <property type="term" value="C:male germ cell nucleus"/>
    <property type="evidence" value="ECO:0007669"/>
    <property type="project" value="Ensembl"/>
</dbReference>
<evidence type="ECO:0000313" key="19">
    <source>
        <dbReference type="Ensembl" id="ENSSHAP00000015447.2"/>
    </source>
</evidence>
<dbReference type="CTD" id="55818"/>
<dbReference type="Gene3D" id="2.60.120.650">
    <property type="entry name" value="Cupin"/>
    <property type="match status" value="1"/>
</dbReference>
<comment type="catalytic activity">
    <reaction evidence="15 16">
        <text>N(6),N(6)-dimethyl-L-lysyl(9)-[histone H3] + 2 2-oxoglutarate + 2 O2 = L-lysyl(9)-[histone H3] + 2 formaldehyde + 2 succinate + 2 CO2</text>
        <dbReference type="Rhea" id="RHEA:60188"/>
        <dbReference type="Rhea" id="RHEA-COMP:15541"/>
        <dbReference type="Rhea" id="RHEA-COMP:15546"/>
        <dbReference type="ChEBI" id="CHEBI:15379"/>
        <dbReference type="ChEBI" id="CHEBI:16526"/>
        <dbReference type="ChEBI" id="CHEBI:16810"/>
        <dbReference type="ChEBI" id="CHEBI:16842"/>
        <dbReference type="ChEBI" id="CHEBI:29969"/>
        <dbReference type="ChEBI" id="CHEBI:30031"/>
        <dbReference type="ChEBI" id="CHEBI:61976"/>
        <dbReference type="EC" id="1.14.11.65"/>
    </reaction>
</comment>
<dbReference type="RefSeq" id="XP_031805660.1">
    <property type="nucleotide sequence ID" value="XM_031949800.1"/>
</dbReference>
<dbReference type="PROSITE" id="PS51184">
    <property type="entry name" value="JMJC"/>
    <property type="match status" value="1"/>
</dbReference>
<dbReference type="Pfam" id="PF22989">
    <property type="entry name" value="DUF7030"/>
    <property type="match status" value="1"/>
</dbReference>
<feature type="compositionally biased region" description="Polar residues" evidence="17">
    <location>
        <begin position="301"/>
        <end position="330"/>
    </location>
</feature>
<evidence type="ECO:0000256" key="3">
    <source>
        <dbReference type="ARBA" id="ARBA00022490"/>
    </source>
</evidence>
<dbReference type="PANTHER" id="PTHR12549:SF7">
    <property type="entry name" value="LYSINE-SPECIFIC DEMETHYLASE 3A"/>
    <property type="match status" value="1"/>
</dbReference>
<evidence type="ECO:0000259" key="18">
    <source>
        <dbReference type="PROSITE" id="PS51184"/>
    </source>
</evidence>
<dbReference type="Pfam" id="PF02373">
    <property type="entry name" value="JmjC"/>
    <property type="match status" value="1"/>
</dbReference>
<evidence type="ECO:0000256" key="11">
    <source>
        <dbReference type="ARBA" id="ARBA00023015"/>
    </source>
</evidence>
<evidence type="ECO:0000256" key="7">
    <source>
        <dbReference type="ARBA" id="ARBA00022853"/>
    </source>
</evidence>
<dbReference type="GO" id="GO:0120162">
    <property type="term" value="P:positive regulation of cold-induced thermogenesis"/>
    <property type="evidence" value="ECO:0007669"/>
    <property type="project" value="Ensembl"/>
</dbReference>
<dbReference type="Proteomes" id="UP000007648">
    <property type="component" value="Unassembled WGS sequence"/>
</dbReference>
<keyword evidence="3" id="KW-0963">Cytoplasm</keyword>
<evidence type="ECO:0000256" key="10">
    <source>
        <dbReference type="ARBA" id="ARBA00023004"/>
    </source>
</evidence>
<keyword evidence="5" id="KW-0863">Zinc-finger</keyword>
<dbReference type="GO" id="GO:0000785">
    <property type="term" value="C:chromatin"/>
    <property type="evidence" value="ECO:0007669"/>
    <property type="project" value="TreeGrafter"/>
</dbReference>
<evidence type="ECO:0000256" key="17">
    <source>
        <dbReference type="SAM" id="MobiDB-lite"/>
    </source>
</evidence>
<dbReference type="PANTHER" id="PTHR12549">
    <property type="entry name" value="JMJC DOMAIN-CONTAINING HISTONE DEMETHYLATION PROTEIN"/>
    <property type="match status" value="1"/>
</dbReference>
<feature type="region of interest" description="Disordered" evidence="17">
    <location>
        <begin position="422"/>
        <end position="483"/>
    </location>
</feature>
<reference evidence="19" key="2">
    <citation type="submission" date="2025-08" db="UniProtKB">
        <authorList>
            <consortium name="Ensembl"/>
        </authorList>
    </citation>
    <scope>IDENTIFICATION</scope>
</reference>
<dbReference type="OrthoDB" id="1667110at2759"/>
<dbReference type="GO" id="GO:0045944">
    <property type="term" value="P:positive regulation of transcription by RNA polymerase II"/>
    <property type="evidence" value="ECO:0007669"/>
    <property type="project" value="Ensembl"/>
</dbReference>
<evidence type="ECO:0000256" key="12">
    <source>
        <dbReference type="ARBA" id="ARBA00023163"/>
    </source>
</evidence>
<protein>
    <recommendedName>
        <fullName evidence="16">Lysine-specific demethylase</fullName>
        <ecNumber evidence="16">1.14.11.65</ecNumber>
    </recommendedName>
</protein>
<keyword evidence="10 16" id="KW-0408">Iron</keyword>
<keyword evidence="13 16" id="KW-0539">Nucleus</keyword>
<gene>
    <name evidence="19" type="primary">KDM3A</name>
</gene>
<evidence type="ECO:0000256" key="5">
    <source>
        <dbReference type="ARBA" id="ARBA00022771"/>
    </source>
</evidence>
<organism evidence="19 20">
    <name type="scientific">Sarcophilus harrisii</name>
    <name type="common">Tasmanian devil</name>
    <name type="synonym">Sarcophilus laniarius</name>
    <dbReference type="NCBI Taxonomy" id="9305"/>
    <lineage>
        <taxon>Eukaryota</taxon>
        <taxon>Metazoa</taxon>
        <taxon>Chordata</taxon>
        <taxon>Craniata</taxon>
        <taxon>Vertebrata</taxon>
        <taxon>Euteleostomi</taxon>
        <taxon>Mammalia</taxon>
        <taxon>Metatheria</taxon>
        <taxon>Dasyuromorphia</taxon>
        <taxon>Dasyuridae</taxon>
        <taxon>Sarcophilus</taxon>
    </lineage>
</organism>
<evidence type="ECO:0000256" key="9">
    <source>
        <dbReference type="ARBA" id="ARBA00023002"/>
    </source>
</evidence>
<keyword evidence="7" id="KW-0156">Chromatin regulator</keyword>
<keyword evidence="4 16" id="KW-0479">Metal-binding</keyword>
<dbReference type="GO" id="GO:0140683">
    <property type="term" value="F:histone H3K9me/H3K9me2 demethylase activity"/>
    <property type="evidence" value="ECO:0007669"/>
    <property type="project" value="UniProtKB-EC"/>
</dbReference>
<evidence type="ECO:0000256" key="14">
    <source>
        <dbReference type="ARBA" id="ARBA00037987"/>
    </source>
</evidence>
<evidence type="ECO:0000256" key="2">
    <source>
        <dbReference type="ARBA" id="ARBA00004496"/>
    </source>
</evidence>
<dbReference type="GO" id="GO:0008270">
    <property type="term" value="F:zinc ion binding"/>
    <property type="evidence" value="ECO:0007669"/>
    <property type="project" value="UniProtKB-KW"/>
</dbReference>
<dbReference type="GO" id="GO:2000736">
    <property type="term" value="P:regulation of stem cell differentiation"/>
    <property type="evidence" value="ECO:0007669"/>
    <property type="project" value="Ensembl"/>
</dbReference>
<dbReference type="GO" id="GO:0005506">
    <property type="term" value="F:iron ion binding"/>
    <property type="evidence" value="ECO:0007669"/>
    <property type="project" value="Ensembl"/>
</dbReference>
<dbReference type="InterPro" id="IPR054503">
    <property type="entry name" value="KDM3AB_Tudor"/>
</dbReference>
<keyword evidence="8" id="KW-0223">Dioxygenase</keyword>
<dbReference type="InterPro" id="IPR054294">
    <property type="entry name" value="DUF7030"/>
</dbReference>
<dbReference type="GO" id="GO:0005737">
    <property type="term" value="C:cytoplasm"/>
    <property type="evidence" value="ECO:0007669"/>
    <property type="project" value="UniProtKB-SubCell"/>
</dbReference>
<evidence type="ECO:0000256" key="15">
    <source>
        <dbReference type="ARBA" id="ARBA00047648"/>
    </source>
</evidence>
<accession>G3WJ42</accession>
<dbReference type="GO" id="GO:0030521">
    <property type="term" value="P:androgen receptor signaling pathway"/>
    <property type="evidence" value="ECO:0007669"/>
    <property type="project" value="Ensembl"/>
</dbReference>
<dbReference type="SMART" id="SM00558">
    <property type="entry name" value="JmjC"/>
    <property type="match status" value="1"/>
</dbReference>
<dbReference type="GeneID" id="100917474"/>
<dbReference type="RefSeq" id="XP_031805659.1">
    <property type="nucleotide sequence ID" value="XM_031949799.1"/>
</dbReference>
<comment type="cofactor">
    <cofactor evidence="16">
        <name>Fe(2+)</name>
        <dbReference type="ChEBI" id="CHEBI:29033"/>
    </cofactor>
    <text evidence="16">Binds 1 Fe(2+) ion per subunit.</text>
</comment>
<dbReference type="GO" id="GO:2000036">
    <property type="term" value="P:regulation of stem cell population maintenance"/>
    <property type="evidence" value="ECO:0007669"/>
    <property type="project" value="Ensembl"/>
</dbReference>
<evidence type="ECO:0000256" key="16">
    <source>
        <dbReference type="RuleBase" id="RU369087"/>
    </source>
</evidence>
<feature type="compositionally biased region" description="Basic and acidic residues" evidence="17">
    <location>
        <begin position="436"/>
        <end position="455"/>
    </location>
</feature>
<dbReference type="KEGG" id="shr:100917474"/>
<keyword evidence="12" id="KW-0804">Transcription</keyword>
<evidence type="ECO:0000256" key="13">
    <source>
        <dbReference type="ARBA" id="ARBA00023242"/>
    </source>
</evidence>
<evidence type="ECO:0000256" key="1">
    <source>
        <dbReference type="ARBA" id="ARBA00004123"/>
    </source>
</evidence>
<dbReference type="GO" id="GO:0070988">
    <property type="term" value="P:demethylation"/>
    <property type="evidence" value="ECO:0007669"/>
    <property type="project" value="UniProtKB-UniRule"/>
</dbReference>
<comment type="domain">
    <text evidence="16">The JmjC domain and the C6-type zinc-finger are required for the demethylation activity.</text>
</comment>
<dbReference type="GeneTree" id="ENSGT00940000160135"/>
<comment type="similarity">
    <text evidence="14 16">Belongs to the JHDM2 histone demethylase family.</text>
</comment>
<dbReference type="GO" id="GO:0007290">
    <property type="term" value="P:spermatid nucleus elongation"/>
    <property type="evidence" value="ECO:0007669"/>
    <property type="project" value="Ensembl"/>
</dbReference>
<comment type="function">
    <text evidence="16">Histone demethylase that specifically demethylates 'Lys-9' of histone H3, thereby playing a central role in histone code.</text>
</comment>
<feature type="domain" description="JmjC" evidence="18">
    <location>
        <begin position="1074"/>
        <end position="1297"/>
    </location>
</feature>
<evidence type="ECO:0000256" key="4">
    <source>
        <dbReference type="ARBA" id="ARBA00022723"/>
    </source>
</evidence>
<dbReference type="GO" id="GO:0000118">
    <property type="term" value="C:histone deacetylase complex"/>
    <property type="evidence" value="ECO:0007669"/>
    <property type="project" value="UniProtKB-UniRule"/>
</dbReference>
<dbReference type="InterPro" id="IPR045109">
    <property type="entry name" value="LSDs-like"/>
</dbReference>
<dbReference type="SUPFAM" id="SSF51197">
    <property type="entry name" value="Clavaminate synthase-like"/>
    <property type="match status" value="1"/>
</dbReference>
<dbReference type="Pfam" id="PF22988">
    <property type="entry name" value="PWWP_KDM3B"/>
    <property type="match status" value="1"/>
</dbReference>
<keyword evidence="20" id="KW-1185">Reference proteome</keyword>
<feature type="region of interest" description="Disordered" evidence="17">
    <location>
        <begin position="254"/>
        <end position="341"/>
    </location>
</feature>
<dbReference type="EC" id="1.14.11.65" evidence="16"/>
<comment type="domain">
    <text evidence="16">Leu-Xaa-Xaa-Leu-Leu (LXXLL) motifs are known to mediate the association with nuclear receptors.</text>
</comment>
<dbReference type="InParanoid" id="G3WJ42"/>
<dbReference type="FunFam" id="2.60.120.650:FF:000004">
    <property type="entry name" value="Putative lysine-specific demethylase 3B"/>
    <property type="match status" value="1"/>
</dbReference>
<dbReference type="GO" id="GO:0003712">
    <property type="term" value="F:transcription coregulator activity"/>
    <property type="evidence" value="ECO:0007669"/>
    <property type="project" value="Ensembl"/>
</dbReference>
<proteinExistence type="inferred from homology"/>
<sequence length="1337" mass="149365">MVLTLGESWPVLVGKRFLSVSASKECGGSGHSFEVERVDEWPWVSGTIRAVSHIDVTKKDLKVCVEFDGESWKKRRWIEVYSLQRKAFLVEHNLVLAERKSAEIVQWPAILYKSLLDKIGLESITSIRFLGEDRRIFISKDLLKPIQDVNGLRLSLMDHQNISKEFQALIVKHLDESHLLQGDKNLVGSEVKIYSLDPSTQWFSATVVNGNPTSKTLEVRCEEIPALKIVDPALIHVEVVHDTLGNCGKAKRVSAVKRKSSENKGGLTPKLPRPCSEAPSSPGPGQSVSTPILREVLPGCTATTPASKDLRQSTPLAANSPPNVGAQSPQGDHAQSLPEGFSSSLNINIKTETPTVSTEVEALCKQPTQVGTGDLTNSSEPKVNYTQLKTLNELPLTSTQNCDESEKKSMIESLVKSPVEFSLEDLRPLTQQPKEPSQERLEGTETSELQKHLDCKPSTSEICATPANEPAGKAPLPSRPVSALGRRSENSAFLCPPLWGTSRETTISLKQESDMWHASSSSKVQSVTARKSVLMDPAKVKKLQQSGEAFVQDGACASITANLSKCRECRLDSYRKDKDSPVFCRFFHFRRLQFNKHGVLRVEGFLTPNKYDMEAIGLWLPLAKNVVGTDLDTAKYILANIGDHFCQMVISEKEAMSTIEPHRQVAWKRAVRGVREMCDVCDTTIFNLHWVCPRCGFGVCVDCFRMKKKNVQQGGTYKTFSWLKCVKSQIHEPENLMPTQIIPGKALYDVGDIVHSVRAKWGIKANCPCSNRQIKLLSKPAPKEDTRQNSLVGEKLSLGAALQRSNSVLDPANGSCDSATKPSCGTKPSCPVSSSPLNWLADLTSGNVNKENKEKPLTMPTLKNENKSLQSLPTLTKLPTVLHTFNSTILTPVSNNNSGFLRNLLNSSGGKTENGLKNTPKILDDIFASLVQNKSSCDIPKKPQGLIIKPSILGFDTPHYWLCDNRLLCLQDPNHKNNWNVFRECWKQGQPVMVSGVHHRLNAELWKPDSFRKEFGEQEVDLVNCRTNEIITGATVGDFWDGFEDIPSRLKNDDEPMVLKLKDWPPGEDFRDMMPSRFEDLMTNIPLPEYTRRDGKLNLASRLPNYFVRPDLGPKMYNAYGLITPEDRKYGTTNLHLDISDAANVMVYVGIPTGQLDQEDEVLRTIQDGDCDELTVKRFIEGKEKPGALWHIFAAKDTEKIRSFLKKVSEEQGQENPADHDPIHDQSWYLDRPLRKRLHQEYGVQGWAIVQFLGDVVFIPAGAPHQVHNLYSCIKVAEDFVSPEHVKHCFWLTQEFRYLSQTHTNHEDKLQVKNVIYHAVKDAVAILKASESGYPKP</sequence>
<evidence type="ECO:0000256" key="6">
    <source>
        <dbReference type="ARBA" id="ARBA00022833"/>
    </source>
</evidence>